<comment type="caution">
    <text evidence="3">The sequence shown here is derived from an EMBL/GenBank/DDBJ whole genome shotgun (WGS) entry which is preliminary data.</text>
</comment>
<reference evidence="3" key="1">
    <citation type="journal article" date="2020" name="mSystems">
        <title>Genome- and Community-Level Interaction Insights into Carbon Utilization and Element Cycling Functions of Hydrothermarchaeota in Hydrothermal Sediment.</title>
        <authorList>
            <person name="Zhou Z."/>
            <person name="Liu Y."/>
            <person name="Xu W."/>
            <person name="Pan J."/>
            <person name="Luo Z.H."/>
            <person name="Li M."/>
        </authorList>
    </citation>
    <scope>NUCLEOTIDE SEQUENCE [LARGE SCALE GENOMIC DNA]</scope>
    <source>
        <strain evidence="3">SpSt-747</strain>
    </source>
</reference>
<name>A0A7V4DD98_9BACT</name>
<organism evidence="3">
    <name type="scientific">Candidatus Caldatribacterium californiense</name>
    <dbReference type="NCBI Taxonomy" id="1454726"/>
    <lineage>
        <taxon>Bacteria</taxon>
        <taxon>Pseudomonadati</taxon>
        <taxon>Atribacterota</taxon>
        <taxon>Atribacteria</taxon>
        <taxon>Atribacterales</taxon>
        <taxon>Candidatus Caldatribacteriaceae</taxon>
        <taxon>Candidatus Caldatribacterium</taxon>
    </lineage>
</organism>
<evidence type="ECO:0000313" key="3">
    <source>
        <dbReference type="EMBL" id="HGI30163.1"/>
    </source>
</evidence>
<evidence type="ECO:0000256" key="1">
    <source>
        <dbReference type="ARBA" id="ARBA00023267"/>
    </source>
</evidence>
<dbReference type="FunFam" id="2.40.50.100:FF:000003">
    <property type="entry name" value="Acetyl-CoA carboxylase biotin carboxyl carrier protein"/>
    <property type="match status" value="1"/>
</dbReference>
<proteinExistence type="predicted"/>
<dbReference type="EMBL" id="DTFV01000040">
    <property type="protein sequence ID" value="HGI30163.1"/>
    <property type="molecule type" value="Genomic_DNA"/>
</dbReference>
<evidence type="ECO:0000259" key="2">
    <source>
        <dbReference type="PROSITE" id="PS50968"/>
    </source>
</evidence>
<dbReference type="CDD" id="cd06850">
    <property type="entry name" value="biotinyl_domain"/>
    <property type="match status" value="1"/>
</dbReference>
<dbReference type="InterPro" id="IPR050709">
    <property type="entry name" value="Biotin_Carboxyl_Carrier/Decarb"/>
</dbReference>
<dbReference type="AlphaFoldDB" id="A0A7V4DD98"/>
<dbReference type="Pfam" id="PF00364">
    <property type="entry name" value="Biotin_lipoyl"/>
    <property type="match status" value="1"/>
</dbReference>
<dbReference type="InterPro" id="IPR000089">
    <property type="entry name" value="Biotin_lipoyl"/>
</dbReference>
<dbReference type="Gene3D" id="2.40.50.100">
    <property type="match status" value="1"/>
</dbReference>
<feature type="domain" description="Lipoyl-binding" evidence="2">
    <location>
        <begin position="42"/>
        <end position="117"/>
    </location>
</feature>
<dbReference type="PANTHER" id="PTHR45266:SF3">
    <property type="entry name" value="OXALOACETATE DECARBOXYLASE ALPHA CHAIN"/>
    <property type="match status" value="1"/>
</dbReference>
<sequence>MRKFLVRVNGEEYEVEVVEVTGGEKKAFSVSGVRKVGESKPAEGLRVTTTVRAPMPGRIVAINVKKGDEVRAGHVAVILEAMKMENEIPVEHDGVITQVYVEENDTVDVGDPLFDVEEVRL</sequence>
<gene>
    <name evidence="3" type="ORF">ENV30_02440</name>
</gene>
<accession>A0A7V4DD98</accession>
<keyword evidence="1" id="KW-0092">Biotin</keyword>
<protein>
    <submittedName>
        <fullName evidence="3">Biotin/lipoyl-binding protein</fullName>
    </submittedName>
</protein>
<dbReference type="PROSITE" id="PS50968">
    <property type="entry name" value="BIOTINYL_LIPOYL"/>
    <property type="match status" value="1"/>
</dbReference>
<dbReference type="InterPro" id="IPR011053">
    <property type="entry name" value="Single_hybrid_motif"/>
</dbReference>
<dbReference type="PANTHER" id="PTHR45266">
    <property type="entry name" value="OXALOACETATE DECARBOXYLASE ALPHA CHAIN"/>
    <property type="match status" value="1"/>
</dbReference>
<dbReference type="SUPFAM" id="SSF51230">
    <property type="entry name" value="Single hybrid motif"/>
    <property type="match status" value="1"/>
</dbReference>